<gene>
    <name evidence="1" type="ORF">LLY24_11135</name>
</gene>
<reference evidence="1" key="1">
    <citation type="submission" date="2021-11" db="EMBL/GenBank/DDBJ databases">
        <title>Halomonas sp., isolated from a coastal aquaculture zone in Dongshan Bay.</title>
        <authorList>
            <person name="Lin W."/>
        </authorList>
    </citation>
    <scope>NUCLEOTIDE SEQUENCE</scope>
    <source>
        <strain evidence="1">Yzlin-01</strain>
    </source>
</reference>
<dbReference type="EMBL" id="JAJISC010000004">
    <property type="protein sequence ID" value="MCS2609865.1"/>
    <property type="molecule type" value="Genomic_DNA"/>
</dbReference>
<evidence type="ECO:0000313" key="2">
    <source>
        <dbReference type="Proteomes" id="UP001165542"/>
    </source>
</evidence>
<sequence length="133" mass="12210">MAICTASRRVNPSALPPAGGGSGDTACCTVEPPTPTEGSVVADGVDGMGKLTGSVVVDSSGVIAATGGGVAAGTEGLAVSSIAAVKLVLGSGEGRDAGSGCADATAGEGSAEGSVVVGITASLAGCVREMTGG</sequence>
<organism evidence="1 2">
    <name type="scientific">Halomonas dongshanensis</name>
    <dbReference type="NCBI Taxonomy" id="2890835"/>
    <lineage>
        <taxon>Bacteria</taxon>
        <taxon>Pseudomonadati</taxon>
        <taxon>Pseudomonadota</taxon>
        <taxon>Gammaproteobacteria</taxon>
        <taxon>Oceanospirillales</taxon>
        <taxon>Halomonadaceae</taxon>
        <taxon>Halomonas</taxon>
    </lineage>
</organism>
<evidence type="ECO:0000313" key="1">
    <source>
        <dbReference type="EMBL" id="MCS2609865.1"/>
    </source>
</evidence>
<dbReference type="Proteomes" id="UP001165542">
    <property type="component" value="Unassembled WGS sequence"/>
</dbReference>
<dbReference type="RefSeq" id="WP_259036359.1">
    <property type="nucleotide sequence ID" value="NZ_JAJISC010000004.1"/>
</dbReference>
<protein>
    <submittedName>
        <fullName evidence="1">Uncharacterized protein</fullName>
    </submittedName>
</protein>
<name>A0ABT2EE72_9GAMM</name>
<comment type="caution">
    <text evidence="1">The sequence shown here is derived from an EMBL/GenBank/DDBJ whole genome shotgun (WGS) entry which is preliminary data.</text>
</comment>
<proteinExistence type="predicted"/>
<keyword evidence="2" id="KW-1185">Reference proteome</keyword>
<accession>A0ABT2EE72</accession>